<geneLocation type="plasmid" evidence="1 2">
    <name>pRUNSL03</name>
</geneLocation>
<dbReference type="Proteomes" id="UP000000493">
    <property type="component" value="Plasmid pRUNSL03"/>
</dbReference>
<name>A0A7U4E8Z1_RUNSL</name>
<protein>
    <recommendedName>
        <fullName evidence="3">DUF3127 domain-containing protein</fullName>
    </recommendedName>
</protein>
<dbReference type="RefSeq" id="WP_013921724.1">
    <property type="nucleotide sequence ID" value="NC_015694.1"/>
</dbReference>
<proteinExistence type="predicted"/>
<sequence>MEITGKIIDILPAQEGEGKNGTWKKQNIIIEYGDKYPRKVCVSLWGEPATQEKSAIGKEVEISLNLESQENNGRWYTEVKAWKFKILCLVLFLCLVGCKEKSAYKPYLGEWNNVGTAFYVNQWVFTESNNKLQAKLIKQLKADAPPMVLEYAADVDENGNVVIHAELDMKGNVTDDKLFLLGKIYQKNK</sequence>
<dbReference type="AlphaFoldDB" id="A0A7U4E8Z1"/>
<dbReference type="Pfam" id="PF11325">
    <property type="entry name" value="DUF3127"/>
    <property type="match status" value="1"/>
</dbReference>
<organism evidence="1 2">
    <name type="scientific">Runella slithyformis (strain ATCC 29530 / DSM 19594 / LMG 11500 / NCIMB 11436 / LSU 4)</name>
    <dbReference type="NCBI Taxonomy" id="761193"/>
    <lineage>
        <taxon>Bacteria</taxon>
        <taxon>Pseudomonadati</taxon>
        <taxon>Bacteroidota</taxon>
        <taxon>Cytophagia</taxon>
        <taxon>Cytophagales</taxon>
        <taxon>Spirosomataceae</taxon>
        <taxon>Runella</taxon>
    </lineage>
</organism>
<accession>A0A7U4E8Z1</accession>
<evidence type="ECO:0008006" key="3">
    <source>
        <dbReference type="Google" id="ProtNLM"/>
    </source>
</evidence>
<dbReference type="KEGG" id="rsi:Runsl_5846"/>
<reference evidence="1 2" key="2">
    <citation type="journal article" date="2012" name="Stand. Genomic Sci.">
        <title>Complete genome sequence of the aquatic bacterium Runella slithyformis type strain (LSU 4(T)).</title>
        <authorList>
            <person name="Copeland A."/>
            <person name="Zhang X."/>
            <person name="Misra M."/>
            <person name="Lapidus A."/>
            <person name="Nolan M."/>
            <person name="Lucas S."/>
            <person name="Deshpande S."/>
            <person name="Cheng J.F."/>
            <person name="Tapia R."/>
            <person name="Goodwin L.A."/>
            <person name="Pitluck S."/>
            <person name="Liolios K."/>
            <person name="Pagani I."/>
            <person name="Ivanova N."/>
            <person name="Mikhailova N."/>
            <person name="Pati A."/>
            <person name="Chen A."/>
            <person name="Palaniappan K."/>
            <person name="Land M."/>
            <person name="Hauser L."/>
            <person name="Pan C."/>
            <person name="Jeffries C.D."/>
            <person name="Detter J.C."/>
            <person name="Brambilla E.M."/>
            <person name="Rohde M."/>
            <person name="Djao O.D."/>
            <person name="Goker M."/>
            <person name="Sikorski J."/>
            <person name="Tindall B.J."/>
            <person name="Woyke T."/>
            <person name="Bristow J."/>
            <person name="Eisen J.A."/>
            <person name="Markowitz V."/>
            <person name="Hugenholtz P."/>
            <person name="Kyrpides N.C."/>
            <person name="Klenk H.P."/>
            <person name="Mavromatis K."/>
        </authorList>
    </citation>
    <scope>NUCLEOTIDE SEQUENCE [LARGE SCALE GENOMIC DNA]</scope>
    <source>
        <strain evidence="2">ATCC 29530 / DSM 19594 / LMG 11500 / NCIMB 11436 / LSU 4</strain>
    </source>
</reference>
<reference evidence="2" key="1">
    <citation type="submission" date="2011-06" db="EMBL/GenBank/DDBJ databases">
        <title>The complete genome of plasmid 3 of Runella slithyformis DSM 19594.</title>
        <authorList>
            <consortium name="US DOE Joint Genome Institute (JGI-PGF)"/>
            <person name="Lucas S."/>
            <person name="Han J."/>
            <person name="Lapidus A."/>
            <person name="Bruce D."/>
            <person name="Goodwin L."/>
            <person name="Pitluck S."/>
            <person name="Peters L."/>
            <person name="Kyrpides N."/>
            <person name="Mavromatis K."/>
            <person name="Ivanova N."/>
            <person name="Ovchinnikova G."/>
            <person name="Zhang X."/>
            <person name="Misra M."/>
            <person name="Detter J.C."/>
            <person name="Tapia R."/>
            <person name="Han C."/>
            <person name="Land M."/>
            <person name="Hauser L."/>
            <person name="Markowitz V."/>
            <person name="Cheng J.-F."/>
            <person name="Hugenholtz P."/>
            <person name="Woyke T."/>
            <person name="Wu D."/>
            <person name="Tindall B."/>
            <person name="Faehrich R."/>
            <person name="Brambilla E."/>
            <person name="Klenk H.-P."/>
            <person name="Eisen J.A."/>
        </authorList>
    </citation>
    <scope>NUCLEOTIDE SEQUENCE [LARGE SCALE GENOMIC DNA]</scope>
    <source>
        <strain evidence="2">ATCC 29530 / DSM 19594 / LMG 11500 / NCIMB 11436 / LSU 4</strain>
        <plasmid evidence="2">pRUNSL03</plasmid>
    </source>
</reference>
<keyword evidence="1" id="KW-0614">Plasmid</keyword>
<keyword evidence="2" id="KW-1185">Reference proteome</keyword>
<dbReference type="EMBL" id="CP002862">
    <property type="protein sequence ID" value="AEI52143.1"/>
    <property type="molecule type" value="Genomic_DNA"/>
</dbReference>
<gene>
    <name evidence="1" type="ordered locus">Runsl_5846</name>
</gene>
<evidence type="ECO:0000313" key="2">
    <source>
        <dbReference type="Proteomes" id="UP000000493"/>
    </source>
</evidence>
<evidence type="ECO:0000313" key="1">
    <source>
        <dbReference type="EMBL" id="AEI52143.1"/>
    </source>
</evidence>
<dbReference type="InterPro" id="IPR021474">
    <property type="entry name" value="DUF3127"/>
</dbReference>